<gene>
    <name evidence="2" type="ORF">C7S10_21440</name>
</gene>
<keyword evidence="1" id="KW-1133">Transmembrane helix</keyword>
<organism evidence="2 3">
    <name type="scientific">Nocardioides currus</name>
    <dbReference type="NCBI Taxonomy" id="2133958"/>
    <lineage>
        <taxon>Bacteria</taxon>
        <taxon>Bacillati</taxon>
        <taxon>Actinomycetota</taxon>
        <taxon>Actinomycetes</taxon>
        <taxon>Propionibacteriales</taxon>
        <taxon>Nocardioidaceae</taxon>
        <taxon>Nocardioides</taxon>
    </lineage>
</organism>
<name>A0A2R7YRR1_9ACTN</name>
<evidence type="ECO:0000313" key="2">
    <source>
        <dbReference type="EMBL" id="PUA79041.1"/>
    </source>
</evidence>
<sequence length="250" mass="26530">MKTWIPMTVMSFAFSALGLGLAVAAVVTGEWVLLVGLVFLLVGLVMAWWVPATRREQTADRTGLPATADGTLPFDRVADLVRERLAGTPYAVDLEGSTIRIHADLADATFLGWASAHRVKVVRGVEVVATRPGVAVVRDYEQDLDLDAGPARLSGRVRVQSGRTWSYQRRIEWGVGTDGSVGRQVDVRFSSRELHEPVRAVLAASGYRTGFWATLPAESKGALVVGAIGGGGAVVALAVLGVAAILGKLD</sequence>
<proteinExistence type="predicted"/>
<feature type="transmembrane region" description="Helical" evidence="1">
    <location>
        <begin position="222"/>
        <end position="246"/>
    </location>
</feature>
<keyword evidence="1" id="KW-0472">Membrane</keyword>
<dbReference type="AlphaFoldDB" id="A0A2R7YRR1"/>
<feature type="transmembrane region" description="Helical" evidence="1">
    <location>
        <begin position="34"/>
        <end position="51"/>
    </location>
</feature>
<evidence type="ECO:0000313" key="3">
    <source>
        <dbReference type="Proteomes" id="UP000244867"/>
    </source>
</evidence>
<comment type="caution">
    <text evidence="2">The sequence shown here is derived from an EMBL/GenBank/DDBJ whole genome shotgun (WGS) entry which is preliminary data.</text>
</comment>
<evidence type="ECO:0000256" key="1">
    <source>
        <dbReference type="SAM" id="Phobius"/>
    </source>
</evidence>
<keyword evidence="1" id="KW-0812">Transmembrane</keyword>
<dbReference type="Proteomes" id="UP000244867">
    <property type="component" value="Unassembled WGS sequence"/>
</dbReference>
<protein>
    <submittedName>
        <fullName evidence="2">Uncharacterized protein</fullName>
    </submittedName>
</protein>
<dbReference type="RefSeq" id="WP_108346882.1">
    <property type="nucleotide sequence ID" value="NZ_PYXZ01000013.1"/>
</dbReference>
<reference evidence="2 3" key="1">
    <citation type="submission" date="2018-03" db="EMBL/GenBank/DDBJ databases">
        <authorList>
            <person name="Keele B.F."/>
        </authorList>
    </citation>
    <scope>NUCLEOTIDE SEQUENCE [LARGE SCALE GENOMIC DNA]</scope>
    <source>
        <strain evidence="2 3">IB-3</strain>
    </source>
</reference>
<keyword evidence="3" id="KW-1185">Reference proteome</keyword>
<dbReference type="EMBL" id="PYXZ01000013">
    <property type="protein sequence ID" value="PUA79041.1"/>
    <property type="molecule type" value="Genomic_DNA"/>
</dbReference>
<accession>A0A2R7YRR1</accession>
<dbReference type="OrthoDB" id="4207784at2"/>